<accession>A0A3N4RW60</accession>
<proteinExistence type="inferred from homology"/>
<comment type="similarity">
    <text evidence="1">Belongs to the barstar family.</text>
</comment>
<dbReference type="Proteomes" id="UP000267408">
    <property type="component" value="Unassembled WGS sequence"/>
</dbReference>
<evidence type="ECO:0000313" key="5">
    <source>
        <dbReference type="Proteomes" id="UP000266906"/>
    </source>
</evidence>
<dbReference type="InterPro" id="IPR035905">
    <property type="entry name" value="Barstar-like_sf"/>
</dbReference>
<dbReference type="InterPro" id="IPR000468">
    <property type="entry name" value="Barstar"/>
</dbReference>
<accession>A0A8G1UIB3</accession>
<evidence type="ECO:0000256" key="1">
    <source>
        <dbReference type="ARBA" id="ARBA00006845"/>
    </source>
</evidence>
<dbReference type="RefSeq" id="WP_162870012.1">
    <property type="nucleotide sequence ID" value="NZ_JBEYIY010000010.1"/>
</dbReference>
<dbReference type="EMBL" id="RJVJ01000001">
    <property type="protein sequence ID" value="ROR44561.1"/>
    <property type="molecule type" value="Genomic_DNA"/>
</dbReference>
<dbReference type="AlphaFoldDB" id="A0A3N4RW60"/>
<gene>
    <name evidence="4" type="ORF">EDD38_3350</name>
    <name evidence="3" type="ORF">EDD39_2764</name>
</gene>
<comment type="caution">
    <text evidence="4">The sequence shown here is derived from an EMBL/GenBank/DDBJ whole genome shotgun (WGS) entry which is preliminary data.</text>
</comment>
<dbReference type="Proteomes" id="UP000266906">
    <property type="component" value="Unassembled WGS sequence"/>
</dbReference>
<protein>
    <submittedName>
        <fullName evidence="4">RNAse (Barnase) inhibitor barstar</fullName>
    </submittedName>
</protein>
<dbReference type="Pfam" id="PF01337">
    <property type="entry name" value="Barstar"/>
    <property type="match status" value="1"/>
</dbReference>
<organism evidence="4 5">
    <name type="scientific">Kitasatospora cineracea</name>
    <dbReference type="NCBI Taxonomy" id="88074"/>
    <lineage>
        <taxon>Bacteria</taxon>
        <taxon>Bacillati</taxon>
        <taxon>Actinomycetota</taxon>
        <taxon>Actinomycetes</taxon>
        <taxon>Kitasatosporales</taxon>
        <taxon>Streptomycetaceae</taxon>
        <taxon>Kitasatospora</taxon>
    </lineage>
</organism>
<dbReference type="Gene3D" id="3.30.370.10">
    <property type="entry name" value="Barstar-like"/>
    <property type="match status" value="1"/>
</dbReference>
<sequence>MPTSPQPSEYVLHGERITDEPALWAELGRAVAAPDGYYGRNLDALADCLRGGFAPEPPFVLLWRHAMVSAQALTRRVTGPDEEDRSYFDAVLDVLRQGGVTVRLR</sequence>
<evidence type="ECO:0000313" key="3">
    <source>
        <dbReference type="EMBL" id="ROR44561.1"/>
    </source>
</evidence>
<reference evidence="5 6" key="1">
    <citation type="submission" date="2018-11" db="EMBL/GenBank/DDBJ databases">
        <title>Sequencing the genomes of 1000 actinobacteria strains.</title>
        <authorList>
            <person name="Klenk H.-P."/>
        </authorList>
    </citation>
    <scope>NUCLEOTIDE SEQUENCE [LARGE SCALE GENOMIC DNA]</scope>
    <source>
        <strain evidence="3 6">DSM 44780</strain>
        <strain evidence="4 5">DSM 44781</strain>
    </source>
</reference>
<name>A0A3N4RW60_9ACTN</name>
<dbReference type="SUPFAM" id="SSF52038">
    <property type="entry name" value="Barstar-related"/>
    <property type="match status" value="1"/>
</dbReference>
<feature type="domain" description="Barstar (barnase inhibitor)" evidence="2">
    <location>
        <begin position="11"/>
        <end position="74"/>
    </location>
</feature>
<dbReference type="EMBL" id="RKQG01000001">
    <property type="protein sequence ID" value="RPE35005.1"/>
    <property type="molecule type" value="Genomic_DNA"/>
</dbReference>
<evidence type="ECO:0000259" key="2">
    <source>
        <dbReference type="Pfam" id="PF01337"/>
    </source>
</evidence>
<evidence type="ECO:0000313" key="6">
    <source>
        <dbReference type="Proteomes" id="UP000267408"/>
    </source>
</evidence>
<keyword evidence="5" id="KW-1185">Reference proteome</keyword>
<evidence type="ECO:0000313" key="4">
    <source>
        <dbReference type="EMBL" id="RPE35005.1"/>
    </source>
</evidence>